<evidence type="ECO:0000313" key="1">
    <source>
        <dbReference type="EMBL" id="CAG8607266.1"/>
    </source>
</evidence>
<sequence length="50" mass="5706">RPDSITVQQMYMEDVNTEIGFHLTLLYMLVEVHRGDESFGTKLVAVQVHG</sequence>
<organism evidence="1 2">
    <name type="scientific">Diversispora eburnea</name>
    <dbReference type="NCBI Taxonomy" id="1213867"/>
    <lineage>
        <taxon>Eukaryota</taxon>
        <taxon>Fungi</taxon>
        <taxon>Fungi incertae sedis</taxon>
        <taxon>Mucoromycota</taxon>
        <taxon>Glomeromycotina</taxon>
        <taxon>Glomeromycetes</taxon>
        <taxon>Diversisporales</taxon>
        <taxon>Diversisporaceae</taxon>
        <taxon>Diversispora</taxon>
    </lineage>
</organism>
<dbReference type="AlphaFoldDB" id="A0A9N9CN89"/>
<dbReference type="EMBL" id="CAJVPK010002153">
    <property type="protein sequence ID" value="CAG8607266.1"/>
    <property type="molecule type" value="Genomic_DNA"/>
</dbReference>
<accession>A0A9N9CN89</accession>
<dbReference type="OrthoDB" id="18234at2759"/>
<dbReference type="Proteomes" id="UP000789706">
    <property type="component" value="Unassembled WGS sequence"/>
</dbReference>
<protein>
    <submittedName>
        <fullName evidence="1">4609_t:CDS:1</fullName>
    </submittedName>
</protein>
<gene>
    <name evidence="1" type="ORF">DEBURN_LOCUS9807</name>
</gene>
<keyword evidence="2" id="KW-1185">Reference proteome</keyword>
<evidence type="ECO:0000313" key="2">
    <source>
        <dbReference type="Proteomes" id="UP000789706"/>
    </source>
</evidence>
<feature type="non-terminal residue" evidence="1">
    <location>
        <position position="50"/>
    </location>
</feature>
<proteinExistence type="predicted"/>
<comment type="caution">
    <text evidence="1">The sequence shown here is derived from an EMBL/GenBank/DDBJ whole genome shotgun (WGS) entry which is preliminary data.</text>
</comment>
<reference evidence="1" key="1">
    <citation type="submission" date="2021-06" db="EMBL/GenBank/DDBJ databases">
        <authorList>
            <person name="Kallberg Y."/>
            <person name="Tangrot J."/>
            <person name="Rosling A."/>
        </authorList>
    </citation>
    <scope>NUCLEOTIDE SEQUENCE</scope>
    <source>
        <strain evidence="1">AZ414A</strain>
    </source>
</reference>
<name>A0A9N9CN89_9GLOM</name>